<evidence type="ECO:0000256" key="1">
    <source>
        <dbReference type="SAM" id="MobiDB-lite"/>
    </source>
</evidence>
<feature type="domain" description="NAD-specific glutamate dehydrogenase C-terminal" evidence="3">
    <location>
        <begin position="1217"/>
        <end position="1558"/>
    </location>
</feature>
<accession>A0AAE9Y726</accession>
<evidence type="ECO:0000259" key="3">
    <source>
        <dbReference type="Pfam" id="PF21074"/>
    </source>
</evidence>
<dbReference type="PANTHER" id="PTHR43403:SF1">
    <property type="entry name" value="NAD-SPECIFIC GLUTAMATE DEHYDROGENASE"/>
    <property type="match status" value="1"/>
</dbReference>
<evidence type="ECO:0000313" key="7">
    <source>
        <dbReference type="Proteomes" id="UP001216390"/>
    </source>
</evidence>
<feature type="domain" description="NAD-glutamate dehydrogenase catalytic" evidence="2">
    <location>
        <begin position="684"/>
        <end position="1171"/>
    </location>
</feature>
<proteinExistence type="predicted"/>
<dbReference type="Gene3D" id="3.40.50.720">
    <property type="entry name" value="NAD(P)-binding Rossmann-like Domain"/>
    <property type="match status" value="1"/>
</dbReference>
<dbReference type="Pfam" id="PF05088">
    <property type="entry name" value="Bac_GDH_CD"/>
    <property type="match status" value="1"/>
</dbReference>
<dbReference type="PIRSF" id="PIRSF036761">
    <property type="entry name" value="GDH_Mll4104"/>
    <property type="match status" value="1"/>
</dbReference>
<feature type="region of interest" description="Disordered" evidence="1">
    <location>
        <begin position="206"/>
        <end position="238"/>
    </location>
</feature>
<gene>
    <name evidence="6" type="ORF">PO878_13850</name>
</gene>
<dbReference type="KEGG" id="ima:PO878_13850"/>
<protein>
    <submittedName>
        <fullName evidence="6">NAD-glutamate dehydrogenase</fullName>
    </submittedName>
</protein>
<evidence type="ECO:0000259" key="4">
    <source>
        <dbReference type="Pfam" id="PF21075"/>
    </source>
</evidence>
<dbReference type="InterPro" id="IPR048381">
    <property type="entry name" value="GDH_C"/>
</dbReference>
<evidence type="ECO:0000313" key="6">
    <source>
        <dbReference type="EMBL" id="WCO65583.1"/>
    </source>
</evidence>
<name>A0AAE9Y726_9ACTN</name>
<dbReference type="Pfam" id="PF21074">
    <property type="entry name" value="GDH_C"/>
    <property type="match status" value="1"/>
</dbReference>
<reference evidence="6" key="1">
    <citation type="submission" date="2023-01" db="EMBL/GenBank/DDBJ databases">
        <title>The diversity of Class Acidimicrobiia in South China Sea sediment environments and the proposal of Iamia marina sp. nov., a novel species of the genus Iamia.</title>
        <authorList>
            <person name="He Y."/>
            <person name="Tian X."/>
        </authorList>
    </citation>
    <scope>NUCLEOTIDE SEQUENCE</scope>
    <source>
        <strain evidence="6">DSM 19957</strain>
    </source>
</reference>
<dbReference type="PANTHER" id="PTHR43403">
    <property type="entry name" value="NAD-SPECIFIC GLUTAMATE DEHYDROGENASE"/>
    <property type="match status" value="1"/>
</dbReference>
<dbReference type="InterPro" id="IPR024727">
    <property type="entry name" value="NAD_Glu_DH_N_ACT1"/>
</dbReference>
<dbReference type="InterPro" id="IPR049059">
    <property type="entry name" value="NAD_Glu_DH_HM1"/>
</dbReference>
<dbReference type="Pfam" id="PF21076">
    <property type="entry name" value="GDH_ACT2"/>
    <property type="match status" value="1"/>
</dbReference>
<dbReference type="InterPro" id="IPR049058">
    <property type="entry name" value="NAD_Glu_DH_HM2"/>
</dbReference>
<dbReference type="Pfam" id="PF21078">
    <property type="entry name" value="GDH_HM3"/>
    <property type="match status" value="1"/>
</dbReference>
<feature type="domain" description="NAD-glutamate dehydrogenase N-terminal ACT1" evidence="4">
    <location>
        <begin position="15"/>
        <end position="126"/>
    </location>
</feature>
<dbReference type="GO" id="GO:0004352">
    <property type="term" value="F:glutamate dehydrogenase (NAD+) activity"/>
    <property type="evidence" value="ECO:0007669"/>
    <property type="project" value="InterPro"/>
</dbReference>
<dbReference type="InterPro" id="IPR049056">
    <property type="entry name" value="NAD_Glu_DH_HM3"/>
</dbReference>
<organism evidence="6 7">
    <name type="scientific">Iamia majanohamensis</name>
    <dbReference type="NCBI Taxonomy" id="467976"/>
    <lineage>
        <taxon>Bacteria</taxon>
        <taxon>Bacillati</taxon>
        <taxon>Actinomycetota</taxon>
        <taxon>Acidimicrobiia</taxon>
        <taxon>Acidimicrobiales</taxon>
        <taxon>Iamiaceae</taxon>
        <taxon>Iamia</taxon>
    </lineage>
</organism>
<dbReference type="GO" id="GO:0006538">
    <property type="term" value="P:L-glutamate catabolic process"/>
    <property type="evidence" value="ECO:0007669"/>
    <property type="project" value="InterPro"/>
</dbReference>
<dbReference type="SUPFAM" id="SSF53223">
    <property type="entry name" value="Aminoacid dehydrogenase-like, N-terminal domain"/>
    <property type="match status" value="1"/>
</dbReference>
<dbReference type="GO" id="GO:0004069">
    <property type="term" value="F:L-aspartate:2-oxoglutarate aminotransferase activity"/>
    <property type="evidence" value="ECO:0007669"/>
    <property type="project" value="InterPro"/>
</dbReference>
<dbReference type="InterPro" id="IPR028971">
    <property type="entry name" value="NAD-GDH_cat"/>
</dbReference>
<dbReference type="Pfam" id="PF21075">
    <property type="entry name" value="GDH_ACT1"/>
    <property type="match status" value="1"/>
</dbReference>
<dbReference type="Pfam" id="PF21079">
    <property type="entry name" value="GDH_HM2"/>
    <property type="match status" value="1"/>
</dbReference>
<dbReference type="EMBL" id="CP116942">
    <property type="protein sequence ID" value="WCO65583.1"/>
    <property type="molecule type" value="Genomic_DNA"/>
</dbReference>
<keyword evidence="7" id="KW-1185">Reference proteome</keyword>
<dbReference type="RefSeq" id="WP_272735110.1">
    <property type="nucleotide sequence ID" value="NZ_CP116942.1"/>
</dbReference>
<dbReference type="InterPro" id="IPR036291">
    <property type="entry name" value="NAD(P)-bd_dom_sf"/>
</dbReference>
<dbReference type="Pfam" id="PF21073">
    <property type="entry name" value="GDH_HM1"/>
    <property type="match status" value="1"/>
</dbReference>
<dbReference type="InterPro" id="IPR049062">
    <property type="entry name" value="NAD_Glu_DH_ACT2"/>
</dbReference>
<dbReference type="InterPro" id="IPR007780">
    <property type="entry name" value="NAD_Glu_DH_bac"/>
</dbReference>
<sequence>MDRRLGGGRSAGDAAVASAWGFAAADHRHGWAGRSHPPGTDLVAGHPARGTVLELAGPDRPLVVTSVEEELRAQGVRVAQVSSLVYGVRREGGRLVEVTAARGAAQAEALLQVELERELPPEVCTRVLDALLEVLGLVGLVTADHEAIRARLAPVAAGEPGTDPDTRATVAWLLEGNALLLGLARRTPAGDVAPAGAAAPDLGLARAEAPPELPPPGGGQGAPAPGDPVRVTRQGRTSPVHRRVPMLVADLGVTAADGTAVVERLVWVAARRAAGAPLSAVPPLRRKLDDLLAREDVVAGSYDEQHLTLLFQSLPEDDLFGLDADDLHALVGELRAQDRDHSIRVVLRPAEHSHAVAALVTVPVERWTRTLRERLERFLAAQLDGERVDVGVSVGGGTSAVTARFLVHVRPDQEVPDDLPAVAREVRLLCRSWEEQLASALGEEAPGAPGLPEVEAAAVATRWADALPEAYRDVVAPRDAVGDVRALERLTTEDPSGAATGGLRVRASFGRGRGDDGFDRMVLVTDHPLELSRLLPVLESLDLWVGDEARWAAGPDLHLHHLGVRARCAPGREAEAPPSLLVPEVGARLADAVVALLTGRTDRDGLNRLVLHAGLSWDDVAVLRAYRRYRHQVDGRDDQTYVDEVLVRHPPIARGLVALWHRRCDPEGEGPGRAAAAAAASDAVHRACDRLERLDHDRILRGLAGTIDATLRTNRHLRPEGPLALKLDPGAVPGAPMPRPHREVFVSGREVEGVHLRAGPVARGGIRASDRPEDHRSEVLDLMRAQVLKNALIVPTGAKGGFVLRHDPVLGPPAGDRRERLGRAYDAFIGALLDVTDDIDGTEVVPVAGRWDGDDPYLVVAADKGTATFSDRANALAEARGFWLGDAFASGGSQGYDHKALGITARGAWVAIARHLRALGLDARRDEVTVAGVGDMSGDVFGNGLLHSDRLRLVAAFDHRHVFLDPDPDPTASHAERRRLFELPGSTWDDYDRALLSPGGGVHPRTAKAVPLTPEVRRALRVEAEEMTPAELVRAVLCAPVDLLYFGGIGTYVRASTEEDHTVDDRANAEVRVEGRELRARVVGEGANLALTQRARIEVARRGGRINVDAIDNAAGVDCSDHEVNLKVLLARAEADGRIDRAERDRLLEACADDVVEAVLSDCAAQSEALDRSERAAPAGLATVGLVLRSLVADGVLDPEVEALPDEAELEARAEAGAGITRPEMAVLLAGVKRRVAADLLGSGVPDQPATRDALVGYFPPMLAERFDDLLDQHRLRRELVASEVANDVVDHLGVTPVVTLADELGVEAPDVALAYWVARGVVRAPERWRALSRRRGATLPDLDPDPVDGGDLLAGVLHSLTRDELLRRRDPRERDWDPRDRIAQDRPVADAVLAADAADPDPERRRERAALVTRLVAGGLEPEVAEEAAAVAVLAVVPHVADVARDLERDPAAVVAAFRAVDADLALDRLAERAQAVVPGDGWGRAARQGVLDDLVLLRRETARRALAAAPGAAPADAVARRLQAAPEAGAAARAARRDLEADPDAGLDALAVAVRASRRAAGL</sequence>
<dbReference type="InterPro" id="IPR046346">
    <property type="entry name" value="Aminoacid_DH-like_N_sf"/>
</dbReference>
<evidence type="ECO:0000259" key="2">
    <source>
        <dbReference type="Pfam" id="PF05088"/>
    </source>
</evidence>
<evidence type="ECO:0000259" key="5">
    <source>
        <dbReference type="Pfam" id="PF21076"/>
    </source>
</evidence>
<feature type="domain" description="NAD-glutamate dehydrogenase ACT2" evidence="5">
    <location>
        <begin position="344"/>
        <end position="434"/>
    </location>
</feature>
<dbReference type="Proteomes" id="UP001216390">
    <property type="component" value="Chromosome"/>
</dbReference>
<dbReference type="SUPFAM" id="SSF51735">
    <property type="entry name" value="NAD(P)-binding Rossmann-fold domains"/>
    <property type="match status" value="1"/>
</dbReference>